<dbReference type="InterPro" id="IPR036322">
    <property type="entry name" value="WD40_repeat_dom_sf"/>
</dbReference>
<feature type="repeat" description="WD" evidence="3">
    <location>
        <begin position="66"/>
        <end position="107"/>
    </location>
</feature>
<protein>
    <submittedName>
        <fullName evidence="5">Uncharacterized protein</fullName>
    </submittedName>
</protein>
<keyword evidence="6" id="KW-1185">Reference proteome</keyword>
<dbReference type="PRINTS" id="PR00320">
    <property type="entry name" value="GPROTEINBRPT"/>
</dbReference>
<evidence type="ECO:0000313" key="6">
    <source>
        <dbReference type="Proteomes" id="UP000821866"/>
    </source>
</evidence>
<organism evidence="5 6">
    <name type="scientific">Rhipicephalus microplus</name>
    <name type="common">Cattle tick</name>
    <name type="synonym">Boophilus microplus</name>
    <dbReference type="NCBI Taxonomy" id="6941"/>
    <lineage>
        <taxon>Eukaryota</taxon>
        <taxon>Metazoa</taxon>
        <taxon>Ecdysozoa</taxon>
        <taxon>Arthropoda</taxon>
        <taxon>Chelicerata</taxon>
        <taxon>Arachnida</taxon>
        <taxon>Acari</taxon>
        <taxon>Parasitiformes</taxon>
        <taxon>Ixodida</taxon>
        <taxon>Ixodoidea</taxon>
        <taxon>Ixodidae</taxon>
        <taxon>Rhipicephalinae</taxon>
        <taxon>Rhipicephalus</taxon>
        <taxon>Boophilus</taxon>
    </lineage>
</organism>
<keyword evidence="2" id="KW-0677">Repeat</keyword>
<reference evidence="5" key="1">
    <citation type="journal article" date="2020" name="Cell">
        <title>Large-Scale Comparative Analyses of Tick Genomes Elucidate Their Genetic Diversity and Vector Capacities.</title>
        <authorList>
            <consortium name="Tick Genome and Microbiome Consortium (TIGMIC)"/>
            <person name="Jia N."/>
            <person name="Wang J."/>
            <person name="Shi W."/>
            <person name="Du L."/>
            <person name="Sun Y."/>
            <person name="Zhan W."/>
            <person name="Jiang J.F."/>
            <person name="Wang Q."/>
            <person name="Zhang B."/>
            <person name="Ji P."/>
            <person name="Bell-Sakyi L."/>
            <person name="Cui X.M."/>
            <person name="Yuan T.T."/>
            <person name="Jiang B.G."/>
            <person name="Yang W.F."/>
            <person name="Lam T.T."/>
            <person name="Chang Q.C."/>
            <person name="Ding S.J."/>
            <person name="Wang X.J."/>
            <person name="Zhu J.G."/>
            <person name="Ruan X.D."/>
            <person name="Zhao L."/>
            <person name="Wei J.T."/>
            <person name="Ye R.Z."/>
            <person name="Que T.C."/>
            <person name="Du C.H."/>
            <person name="Zhou Y.H."/>
            <person name="Cheng J.X."/>
            <person name="Dai P.F."/>
            <person name="Guo W.B."/>
            <person name="Han X.H."/>
            <person name="Huang E.J."/>
            <person name="Li L.F."/>
            <person name="Wei W."/>
            <person name="Gao Y.C."/>
            <person name="Liu J.Z."/>
            <person name="Shao H.Z."/>
            <person name="Wang X."/>
            <person name="Wang C.C."/>
            <person name="Yang T.C."/>
            <person name="Huo Q.B."/>
            <person name="Li W."/>
            <person name="Chen H.Y."/>
            <person name="Chen S.E."/>
            <person name="Zhou L.G."/>
            <person name="Ni X.B."/>
            <person name="Tian J.H."/>
            <person name="Sheng Y."/>
            <person name="Liu T."/>
            <person name="Pan Y.S."/>
            <person name="Xia L.Y."/>
            <person name="Li J."/>
            <person name="Zhao F."/>
            <person name="Cao W.C."/>
        </authorList>
    </citation>
    <scope>NUCLEOTIDE SEQUENCE</scope>
    <source>
        <strain evidence="5">Rmic-2018</strain>
    </source>
</reference>
<comment type="caution">
    <text evidence="5">The sequence shown here is derived from an EMBL/GenBank/DDBJ whole genome shotgun (WGS) entry which is preliminary data.</text>
</comment>
<dbReference type="Proteomes" id="UP000821866">
    <property type="component" value="Chromosome 8"/>
</dbReference>
<dbReference type="PANTHER" id="PTHR44129">
    <property type="entry name" value="WD REPEAT-CONTAINING PROTEIN POP1"/>
    <property type="match status" value="1"/>
</dbReference>
<accession>A0A9J6D9A8</accession>
<dbReference type="Gene3D" id="2.130.10.10">
    <property type="entry name" value="YVTN repeat-like/Quinoprotein amine dehydrogenase"/>
    <property type="match status" value="1"/>
</dbReference>
<evidence type="ECO:0000256" key="2">
    <source>
        <dbReference type="ARBA" id="ARBA00022737"/>
    </source>
</evidence>
<evidence type="ECO:0000256" key="4">
    <source>
        <dbReference type="SAM" id="MobiDB-lite"/>
    </source>
</evidence>
<evidence type="ECO:0000313" key="5">
    <source>
        <dbReference type="EMBL" id="KAH8018724.1"/>
    </source>
</evidence>
<dbReference type="AlphaFoldDB" id="A0A9J6D9A8"/>
<evidence type="ECO:0000256" key="3">
    <source>
        <dbReference type="PROSITE-ProRule" id="PRU00221"/>
    </source>
</evidence>
<dbReference type="SMART" id="SM00320">
    <property type="entry name" value="WD40"/>
    <property type="match status" value="3"/>
</dbReference>
<name>A0A9J6D9A8_RHIMP</name>
<proteinExistence type="predicted"/>
<dbReference type="VEuPathDB" id="VectorBase:LOC119170003"/>
<keyword evidence="1 3" id="KW-0853">WD repeat</keyword>
<feature type="region of interest" description="Disordered" evidence="4">
    <location>
        <begin position="105"/>
        <end position="135"/>
    </location>
</feature>
<dbReference type="InterPro" id="IPR020472">
    <property type="entry name" value="WD40_PAC1"/>
</dbReference>
<sequence length="197" mass="21544">MLGDTDKKYAGLLKKKCTSLIRLQKKVMELESRLAEAEKEYISGAPTREKRSPTEWIPRPPEQHALTGHWSPVTRVALHPVYSVVVSASEDASIKVWDYDTGDRPSGMGAHAPTRTWEDNSSGDSNRRLAGSGAGRAQGTGLFLASDSLDKTIKLWDVSTGLAAFTLVCHDNRVRGVKLHPGGIYLLGCSDDKTLRV</sequence>
<dbReference type="InterPro" id="IPR037190">
    <property type="entry name" value="LIS1_N"/>
</dbReference>
<dbReference type="SUPFAM" id="SSF50978">
    <property type="entry name" value="WD40 repeat-like"/>
    <property type="match status" value="1"/>
</dbReference>
<feature type="repeat" description="WD" evidence="3">
    <location>
        <begin position="143"/>
        <end position="166"/>
    </location>
</feature>
<dbReference type="EMBL" id="JABSTU010000010">
    <property type="protein sequence ID" value="KAH8018724.1"/>
    <property type="molecule type" value="Genomic_DNA"/>
</dbReference>
<dbReference type="InterPro" id="IPR050349">
    <property type="entry name" value="WD_LIS1/nudF_dynein_reg"/>
</dbReference>
<dbReference type="SUPFAM" id="SSF109925">
    <property type="entry name" value="Lissencephaly-1 protein (Lis-1, PAF-AH alpha) N-terminal domain"/>
    <property type="match status" value="1"/>
</dbReference>
<dbReference type="InterPro" id="IPR015943">
    <property type="entry name" value="WD40/YVTN_repeat-like_dom_sf"/>
</dbReference>
<dbReference type="PROSITE" id="PS50082">
    <property type="entry name" value="WD_REPEATS_2"/>
    <property type="match status" value="3"/>
</dbReference>
<dbReference type="PROSITE" id="PS50294">
    <property type="entry name" value="WD_REPEATS_REGION"/>
    <property type="match status" value="2"/>
</dbReference>
<feature type="repeat" description="WD" evidence="3">
    <location>
        <begin position="167"/>
        <end position="197"/>
    </location>
</feature>
<dbReference type="InterPro" id="IPR001680">
    <property type="entry name" value="WD40_rpt"/>
</dbReference>
<gene>
    <name evidence="5" type="ORF">HPB51_010980</name>
</gene>
<evidence type="ECO:0000256" key="1">
    <source>
        <dbReference type="ARBA" id="ARBA00022574"/>
    </source>
</evidence>
<reference evidence="5" key="2">
    <citation type="submission" date="2021-09" db="EMBL/GenBank/DDBJ databases">
        <authorList>
            <person name="Jia N."/>
            <person name="Wang J."/>
            <person name="Shi W."/>
            <person name="Du L."/>
            <person name="Sun Y."/>
            <person name="Zhan W."/>
            <person name="Jiang J."/>
            <person name="Wang Q."/>
            <person name="Zhang B."/>
            <person name="Ji P."/>
            <person name="Sakyi L.B."/>
            <person name="Cui X."/>
            <person name="Yuan T."/>
            <person name="Jiang B."/>
            <person name="Yang W."/>
            <person name="Lam T.T.-Y."/>
            <person name="Chang Q."/>
            <person name="Ding S."/>
            <person name="Wang X."/>
            <person name="Zhu J."/>
            <person name="Ruan X."/>
            <person name="Zhao L."/>
            <person name="Wei J."/>
            <person name="Que T."/>
            <person name="Du C."/>
            <person name="Cheng J."/>
            <person name="Dai P."/>
            <person name="Han X."/>
            <person name="Huang E."/>
            <person name="Gao Y."/>
            <person name="Liu J."/>
            <person name="Shao H."/>
            <person name="Ye R."/>
            <person name="Li L."/>
            <person name="Wei W."/>
            <person name="Wang X."/>
            <person name="Wang C."/>
            <person name="Huo Q."/>
            <person name="Li W."/>
            <person name="Guo W."/>
            <person name="Chen H."/>
            <person name="Chen S."/>
            <person name="Zhou L."/>
            <person name="Zhou L."/>
            <person name="Ni X."/>
            <person name="Tian J."/>
            <person name="Zhou Y."/>
            <person name="Sheng Y."/>
            <person name="Liu T."/>
            <person name="Pan Y."/>
            <person name="Xia L."/>
            <person name="Li J."/>
            <person name="Zhao F."/>
            <person name="Cao W."/>
        </authorList>
    </citation>
    <scope>NUCLEOTIDE SEQUENCE</scope>
    <source>
        <strain evidence="5">Rmic-2018</strain>
        <tissue evidence="5">Larvae</tissue>
    </source>
</reference>
<dbReference type="Pfam" id="PF00400">
    <property type="entry name" value="WD40"/>
    <property type="match status" value="3"/>
</dbReference>
<dbReference type="Gene3D" id="1.20.960.30">
    <property type="match status" value="1"/>
</dbReference>